<accession>A0A2P5C2X0</accession>
<gene>
    <name evidence="2" type="ORF">PanWU01x14_188590</name>
</gene>
<name>A0A2P5C2X0_PARAD</name>
<evidence type="ECO:0000256" key="1">
    <source>
        <dbReference type="SAM" id="MobiDB-lite"/>
    </source>
</evidence>
<organism evidence="2 3">
    <name type="scientific">Parasponia andersonii</name>
    <name type="common">Sponia andersonii</name>
    <dbReference type="NCBI Taxonomy" id="3476"/>
    <lineage>
        <taxon>Eukaryota</taxon>
        <taxon>Viridiplantae</taxon>
        <taxon>Streptophyta</taxon>
        <taxon>Embryophyta</taxon>
        <taxon>Tracheophyta</taxon>
        <taxon>Spermatophyta</taxon>
        <taxon>Magnoliopsida</taxon>
        <taxon>eudicotyledons</taxon>
        <taxon>Gunneridae</taxon>
        <taxon>Pentapetalae</taxon>
        <taxon>rosids</taxon>
        <taxon>fabids</taxon>
        <taxon>Rosales</taxon>
        <taxon>Cannabaceae</taxon>
        <taxon>Parasponia</taxon>
    </lineage>
</organism>
<protein>
    <submittedName>
        <fullName evidence="2">Uncharacterized protein</fullName>
    </submittedName>
</protein>
<feature type="region of interest" description="Disordered" evidence="1">
    <location>
        <begin position="1"/>
        <end position="52"/>
    </location>
</feature>
<proteinExistence type="predicted"/>
<reference evidence="3" key="1">
    <citation type="submission" date="2016-06" db="EMBL/GenBank/DDBJ databases">
        <title>Parallel loss of symbiosis genes in relatives of nitrogen-fixing non-legume Parasponia.</title>
        <authorList>
            <person name="Van Velzen R."/>
            <person name="Holmer R."/>
            <person name="Bu F."/>
            <person name="Rutten L."/>
            <person name="Van Zeijl A."/>
            <person name="Liu W."/>
            <person name="Santuari L."/>
            <person name="Cao Q."/>
            <person name="Sharma T."/>
            <person name="Shen D."/>
            <person name="Roswanjaya Y."/>
            <person name="Wardhani T."/>
            <person name="Kalhor M.S."/>
            <person name="Jansen J."/>
            <person name="Van den Hoogen J."/>
            <person name="Gungor B."/>
            <person name="Hartog M."/>
            <person name="Hontelez J."/>
            <person name="Verver J."/>
            <person name="Yang W.-C."/>
            <person name="Schijlen E."/>
            <person name="Repin R."/>
            <person name="Schilthuizen M."/>
            <person name="Schranz E."/>
            <person name="Heidstra R."/>
            <person name="Miyata K."/>
            <person name="Fedorova E."/>
            <person name="Kohlen W."/>
            <person name="Bisseling T."/>
            <person name="Smit S."/>
            <person name="Geurts R."/>
        </authorList>
    </citation>
    <scope>NUCLEOTIDE SEQUENCE [LARGE SCALE GENOMIC DNA]</scope>
    <source>
        <strain evidence="3">cv. WU1-14</strain>
    </source>
</reference>
<feature type="non-terminal residue" evidence="2">
    <location>
        <position position="52"/>
    </location>
</feature>
<comment type="caution">
    <text evidence="2">The sequence shown here is derived from an EMBL/GenBank/DDBJ whole genome shotgun (WGS) entry which is preliminary data.</text>
</comment>
<sequence>MASLSRHDHTSSNLIQEYSQDPIDESLPSDGGVSHLNLSRTTSERRFGGREQ</sequence>
<feature type="compositionally biased region" description="Basic and acidic residues" evidence="1">
    <location>
        <begin position="1"/>
        <end position="10"/>
    </location>
</feature>
<evidence type="ECO:0000313" key="2">
    <source>
        <dbReference type="EMBL" id="PON55365.1"/>
    </source>
</evidence>
<dbReference type="EMBL" id="JXTB01000184">
    <property type="protein sequence ID" value="PON55365.1"/>
    <property type="molecule type" value="Genomic_DNA"/>
</dbReference>
<dbReference type="AlphaFoldDB" id="A0A2P5C2X0"/>
<keyword evidence="3" id="KW-1185">Reference proteome</keyword>
<evidence type="ECO:0000313" key="3">
    <source>
        <dbReference type="Proteomes" id="UP000237105"/>
    </source>
</evidence>
<dbReference type="Proteomes" id="UP000237105">
    <property type="component" value="Unassembled WGS sequence"/>
</dbReference>
<feature type="compositionally biased region" description="Basic and acidic residues" evidence="1">
    <location>
        <begin position="42"/>
        <end position="52"/>
    </location>
</feature>